<proteinExistence type="predicted"/>
<keyword evidence="4 5" id="KW-0472">Membrane</keyword>
<dbReference type="EMBL" id="CAWYQH010000013">
    <property type="protein sequence ID" value="CAK8674826.1"/>
    <property type="molecule type" value="Genomic_DNA"/>
</dbReference>
<feature type="transmembrane region" description="Helical" evidence="5">
    <location>
        <begin position="192"/>
        <end position="215"/>
    </location>
</feature>
<dbReference type="InterPro" id="IPR005828">
    <property type="entry name" value="MFS_sugar_transport-like"/>
</dbReference>
<sequence length="553" mass="61468">MIQFETVLEHVGEIGAAQVILLCLYAYFNIPAGFNALATVFIAYTPDMRCKVPPLDNATAFPNLTEAGILNLTTPYTKGSYDGCYRYDQNLESCALNLTCINQTNGLIACDRGYHYDTTVLTETVVTEFDLVCDNKYLNTLATSLYYLGMLIGSFAFGNFADAFGRKLCCVITFTGCLACMFGLSFSHSVAVYMVLRVGIAAFAYGSTLGTFVYIMEVTGEKWRTTFGICYQIAFPLGYMILGGVAYNWRNWHDIMLVVTLLSLPFLIFALMIPESPRWLFAKSKTKAGIKVSKLMARINRKNIPENFWEKVVDEKDQKEVSTKKHTFIDLFRDKKTLLITLNVMFNWFVNSLVYYGVSLNAGALAGDLYLNNTLNGVMEITSFIIYLFAIAGPSRKKNHVVSSIICGWNRLVSKCNCLITLGVAFAFVGKIGISGSFAVIYNFTSELYPTVLRSNGVGVGSMASRVGGIVCPFVISLQDYVAWLPNTIFGVFGIAAALLSLAFPETNHHPMMETLEEAIEFYKNGNNKTNDKTEPISTEYDNDAFQDQMTKI</sequence>
<feature type="transmembrane region" description="Helical" evidence="5">
    <location>
        <begin position="378"/>
        <end position="395"/>
    </location>
</feature>
<dbReference type="Pfam" id="PF00083">
    <property type="entry name" value="Sugar_tr"/>
    <property type="match status" value="1"/>
</dbReference>
<feature type="domain" description="Major facilitator superfamily (MFS) profile" evidence="6">
    <location>
        <begin position="90"/>
        <end position="509"/>
    </location>
</feature>
<dbReference type="PANTHER" id="PTHR24064">
    <property type="entry name" value="SOLUTE CARRIER FAMILY 22 MEMBER"/>
    <property type="match status" value="1"/>
</dbReference>
<feature type="transmembrane region" description="Helical" evidence="5">
    <location>
        <begin position="144"/>
        <end position="161"/>
    </location>
</feature>
<gene>
    <name evidence="7" type="ORF">CVLEPA_LOCUS4486</name>
</gene>
<feature type="transmembrane region" description="Helical" evidence="5">
    <location>
        <begin position="338"/>
        <end position="358"/>
    </location>
</feature>
<keyword evidence="8" id="KW-1185">Reference proteome</keyword>
<dbReference type="PROSITE" id="PS50850">
    <property type="entry name" value="MFS"/>
    <property type="match status" value="1"/>
</dbReference>
<comment type="subcellular location">
    <subcellularLocation>
        <location evidence="1">Membrane</location>
        <topology evidence="1">Multi-pass membrane protein</topology>
    </subcellularLocation>
</comment>
<accession>A0ABP0F7S8</accession>
<evidence type="ECO:0000256" key="3">
    <source>
        <dbReference type="ARBA" id="ARBA00022989"/>
    </source>
</evidence>
<dbReference type="InterPro" id="IPR020846">
    <property type="entry name" value="MFS_dom"/>
</dbReference>
<dbReference type="SUPFAM" id="SSF103473">
    <property type="entry name" value="MFS general substrate transporter"/>
    <property type="match status" value="1"/>
</dbReference>
<keyword evidence="2 5" id="KW-0812">Transmembrane</keyword>
<evidence type="ECO:0000256" key="5">
    <source>
        <dbReference type="SAM" id="Phobius"/>
    </source>
</evidence>
<organism evidence="7 8">
    <name type="scientific">Clavelina lepadiformis</name>
    <name type="common">Light-bulb sea squirt</name>
    <name type="synonym">Ascidia lepadiformis</name>
    <dbReference type="NCBI Taxonomy" id="159417"/>
    <lineage>
        <taxon>Eukaryota</taxon>
        <taxon>Metazoa</taxon>
        <taxon>Chordata</taxon>
        <taxon>Tunicata</taxon>
        <taxon>Ascidiacea</taxon>
        <taxon>Aplousobranchia</taxon>
        <taxon>Clavelinidae</taxon>
        <taxon>Clavelina</taxon>
    </lineage>
</organism>
<evidence type="ECO:0000256" key="2">
    <source>
        <dbReference type="ARBA" id="ARBA00022692"/>
    </source>
</evidence>
<name>A0ABP0F7S8_CLALP</name>
<evidence type="ECO:0000256" key="4">
    <source>
        <dbReference type="ARBA" id="ARBA00023136"/>
    </source>
</evidence>
<dbReference type="Gene3D" id="1.20.1250.20">
    <property type="entry name" value="MFS general substrate transporter like domains"/>
    <property type="match status" value="1"/>
</dbReference>
<dbReference type="InterPro" id="IPR036259">
    <property type="entry name" value="MFS_trans_sf"/>
</dbReference>
<comment type="caution">
    <text evidence="7">The sequence shown here is derived from an EMBL/GenBank/DDBJ whole genome shotgun (WGS) entry which is preliminary data.</text>
</comment>
<evidence type="ECO:0000256" key="1">
    <source>
        <dbReference type="ARBA" id="ARBA00004141"/>
    </source>
</evidence>
<evidence type="ECO:0000313" key="8">
    <source>
        <dbReference type="Proteomes" id="UP001642483"/>
    </source>
</evidence>
<feature type="transmembrane region" description="Helical" evidence="5">
    <location>
        <begin position="255"/>
        <end position="273"/>
    </location>
</feature>
<keyword evidence="3 5" id="KW-1133">Transmembrane helix</keyword>
<reference evidence="7 8" key="1">
    <citation type="submission" date="2024-02" db="EMBL/GenBank/DDBJ databases">
        <authorList>
            <person name="Daric V."/>
            <person name="Darras S."/>
        </authorList>
    </citation>
    <scope>NUCLEOTIDE SEQUENCE [LARGE SCALE GENOMIC DNA]</scope>
</reference>
<feature type="transmembrane region" description="Helical" evidence="5">
    <location>
        <begin position="168"/>
        <end position="186"/>
    </location>
</feature>
<feature type="transmembrane region" description="Helical" evidence="5">
    <location>
        <begin position="416"/>
        <end position="442"/>
    </location>
</feature>
<dbReference type="Proteomes" id="UP001642483">
    <property type="component" value="Unassembled WGS sequence"/>
</dbReference>
<feature type="transmembrane region" description="Helical" evidence="5">
    <location>
        <begin position="483"/>
        <end position="504"/>
    </location>
</feature>
<evidence type="ECO:0000313" key="7">
    <source>
        <dbReference type="EMBL" id="CAK8674826.1"/>
    </source>
</evidence>
<dbReference type="CDD" id="cd17317">
    <property type="entry name" value="MFS_SLC22"/>
    <property type="match status" value="1"/>
</dbReference>
<protein>
    <recommendedName>
        <fullName evidence="6">Major facilitator superfamily (MFS) profile domain-containing protein</fullName>
    </recommendedName>
</protein>
<feature type="transmembrane region" description="Helical" evidence="5">
    <location>
        <begin position="227"/>
        <end position="249"/>
    </location>
</feature>
<evidence type="ECO:0000259" key="6">
    <source>
        <dbReference type="PROSITE" id="PS50850"/>
    </source>
</evidence>